<dbReference type="EMBL" id="SNRW01011437">
    <property type="protein sequence ID" value="KAA6375157.1"/>
    <property type="molecule type" value="Genomic_DNA"/>
</dbReference>
<accession>A0A5J4UXT6</accession>
<feature type="non-terminal residue" evidence="1">
    <location>
        <position position="29"/>
    </location>
</feature>
<dbReference type="Proteomes" id="UP000324800">
    <property type="component" value="Unassembled WGS sequence"/>
</dbReference>
<comment type="caution">
    <text evidence="1">The sequence shown here is derived from an EMBL/GenBank/DDBJ whole genome shotgun (WGS) entry which is preliminary data.</text>
</comment>
<protein>
    <submittedName>
        <fullName evidence="1">Uncharacterized protein</fullName>
    </submittedName>
</protein>
<sequence length="29" mass="3350">MYIDSVSDSLRIFEVLRVSQQLFSSSKTL</sequence>
<evidence type="ECO:0000313" key="1">
    <source>
        <dbReference type="EMBL" id="KAA6375157.1"/>
    </source>
</evidence>
<dbReference type="AlphaFoldDB" id="A0A5J4UXT6"/>
<reference evidence="1 2" key="1">
    <citation type="submission" date="2019-03" db="EMBL/GenBank/DDBJ databases">
        <title>Single cell metagenomics reveals metabolic interactions within the superorganism composed of flagellate Streblomastix strix and complex community of Bacteroidetes bacteria on its surface.</title>
        <authorList>
            <person name="Treitli S.C."/>
            <person name="Kolisko M."/>
            <person name="Husnik F."/>
            <person name="Keeling P."/>
            <person name="Hampl V."/>
        </authorList>
    </citation>
    <scope>NUCLEOTIDE SEQUENCE [LARGE SCALE GENOMIC DNA]</scope>
    <source>
        <strain evidence="1">ST1C</strain>
    </source>
</reference>
<evidence type="ECO:0000313" key="2">
    <source>
        <dbReference type="Proteomes" id="UP000324800"/>
    </source>
</evidence>
<proteinExistence type="predicted"/>
<name>A0A5J4UXT6_9EUKA</name>
<gene>
    <name evidence="1" type="ORF">EZS28_029315</name>
</gene>
<organism evidence="1 2">
    <name type="scientific">Streblomastix strix</name>
    <dbReference type="NCBI Taxonomy" id="222440"/>
    <lineage>
        <taxon>Eukaryota</taxon>
        <taxon>Metamonada</taxon>
        <taxon>Preaxostyla</taxon>
        <taxon>Oxymonadida</taxon>
        <taxon>Streblomastigidae</taxon>
        <taxon>Streblomastix</taxon>
    </lineage>
</organism>